<dbReference type="RefSeq" id="XP_038829728.1">
    <property type="nucleotide sequence ID" value="XM_038973800.1"/>
</dbReference>
<dbReference type="KEGG" id="snh:120028591"/>
<dbReference type="AlphaFoldDB" id="A0A8U0TVC1"/>
<gene>
    <name evidence="2" type="primary">LOC120028591</name>
</gene>
<proteinExistence type="predicted"/>
<name>A0A8U0TVC1_SALNM</name>
<reference evidence="2" key="1">
    <citation type="submission" date="2025-08" db="UniProtKB">
        <authorList>
            <consortium name="RefSeq"/>
        </authorList>
    </citation>
    <scope>IDENTIFICATION</scope>
    <source>
        <tissue evidence="2">White muscle</tissue>
    </source>
</reference>
<evidence type="ECO:0000313" key="1">
    <source>
        <dbReference type="Proteomes" id="UP000808372"/>
    </source>
</evidence>
<accession>A0A8U0TVC1</accession>
<evidence type="ECO:0000313" key="2">
    <source>
        <dbReference type="RefSeq" id="XP_038829728.1"/>
    </source>
</evidence>
<protein>
    <submittedName>
        <fullName evidence="2">Alpha-2-macroglobulin-like</fullName>
    </submittedName>
</protein>
<dbReference type="GeneID" id="120028591"/>
<sequence>MLCNLCCTLSVNVCVGDFNVQFHAVCDNEIVKVKARGRIYTVTQSLLVKAEGTEKTDTYNWLLCPTGEAPTEEVELPLPKNVVDGSDQISLSVLGKINPCIV</sequence>
<dbReference type="Proteomes" id="UP000808372">
    <property type="component" value="Chromosome 34"/>
</dbReference>
<keyword evidence="1" id="KW-1185">Reference proteome</keyword>
<organism evidence="1 2">
    <name type="scientific">Salvelinus namaycush</name>
    <name type="common">Lake trout</name>
    <name type="synonym">Salmo namaycush</name>
    <dbReference type="NCBI Taxonomy" id="8040"/>
    <lineage>
        <taxon>Eukaryota</taxon>
        <taxon>Metazoa</taxon>
        <taxon>Chordata</taxon>
        <taxon>Craniata</taxon>
        <taxon>Vertebrata</taxon>
        <taxon>Euteleostomi</taxon>
        <taxon>Actinopterygii</taxon>
        <taxon>Neopterygii</taxon>
        <taxon>Teleostei</taxon>
        <taxon>Protacanthopterygii</taxon>
        <taxon>Salmoniformes</taxon>
        <taxon>Salmonidae</taxon>
        <taxon>Salmoninae</taxon>
        <taxon>Salvelinus</taxon>
    </lineage>
</organism>